<organism evidence="1 2">
    <name type="scientific">Bacteroides cellulosilyticus DSM 14838</name>
    <dbReference type="NCBI Taxonomy" id="537012"/>
    <lineage>
        <taxon>Bacteria</taxon>
        <taxon>Pseudomonadati</taxon>
        <taxon>Bacteroidota</taxon>
        <taxon>Bacteroidia</taxon>
        <taxon>Bacteroidales</taxon>
        <taxon>Bacteroidaceae</taxon>
        <taxon>Bacteroides</taxon>
    </lineage>
</organism>
<reference evidence="1 2" key="1">
    <citation type="submission" date="2008-12" db="EMBL/GenBank/DDBJ databases">
        <authorList>
            <person name="Fulton L."/>
            <person name="Clifton S."/>
            <person name="Fulton B."/>
            <person name="Xu J."/>
            <person name="Minx P."/>
            <person name="Pepin K.H."/>
            <person name="Johnson M."/>
            <person name="Bhonagiri V."/>
            <person name="Nash W.E."/>
            <person name="Mardis E.R."/>
            <person name="Wilson R.K."/>
        </authorList>
    </citation>
    <scope>NUCLEOTIDE SEQUENCE [LARGE SCALE GENOMIC DNA]</scope>
    <source>
        <strain evidence="1 2">DSM 14838</strain>
    </source>
</reference>
<gene>
    <name evidence="1" type="ORF">BACCELL_00055</name>
</gene>
<dbReference type="EMBL" id="ACCH01000004">
    <property type="protein sequence ID" value="EEF92290.1"/>
    <property type="molecule type" value="Genomic_DNA"/>
</dbReference>
<comment type="caution">
    <text evidence="1">The sequence shown here is derived from an EMBL/GenBank/DDBJ whole genome shotgun (WGS) entry which is preliminary data.</text>
</comment>
<reference evidence="1 2" key="2">
    <citation type="submission" date="2009-01" db="EMBL/GenBank/DDBJ databases">
        <title>Draft genome sequence of Bacteroides cellulosilyticus (DSM 14838).</title>
        <authorList>
            <person name="Sudarsanam P."/>
            <person name="Ley R."/>
            <person name="Guruge J."/>
            <person name="Turnbaugh P.J."/>
            <person name="Mahowald M."/>
            <person name="Liep D."/>
            <person name="Gordon J."/>
        </authorList>
    </citation>
    <scope>NUCLEOTIDE SEQUENCE [LARGE SCALE GENOMIC DNA]</scope>
    <source>
        <strain evidence="1 2">DSM 14838</strain>
    </source>
</reference>
<dbReference type="RefSeq" id="WP_007209452.1">
    <property type="nucleotide sequence ID" value="NZ_EQ973486.1"/>
</dbReference>
<evidence type="ECO:0000313" key="2">
    <source>
        <dbReference type="Proteomes" id="UP000003711"/>
    </source>
</evidence>
<dbReference type="HOGENOM" id="CLU_2767082_0_0_10"/>
<evidence type="ECO:0000313" key="1">
    <source>
        <dbReference type="EMBL" id="EEF92290.1"/>
    </source>
</evidence>
<protein>
    <submittedName>
        <fullName evidence="1">Uncharacterized protein</fullName>
    </submittedName>
</protein>
<dbReference type="Proteomes" id="UP000003711">
    <property type="component" value="Unassembled WGS sequence"/>
</dbReference>
<name>E2N713_9BACE</name>
<dbReference type="AlphaFoldDB" id="E2N713"/>
<proteinExistence type="predicted"/>
<sequence length="69" mass="7783">MELFEISGDNKVFHKADAYIDEEKGTVVVTCKYVAEPKAVRYAFKDFVKAELFGTGGLPVSSFRTDDWD</sequence>
<accession>E2N713</accession>